<evidence type="ECO:0000313" key="3">
    <source>
        <dbReference type="EMBL" id="CAE2242640.1"/>
    </source>
</evidence>
<feature type="signal peptide" evidence="2">
    <location>
        <begin position="1"/>
        <end position="22"/>
    </location>
</feature>
<feature type="transmembrane region" description="Helical" evidence="1">
    <location>
        <begin position="188"/>
        <end position="209"/>
    </location>
</feature>
<feature type="transmembrane region" description="Helical" evidence="1">
    <location>
        <begin position="162"/>
        <end position="181"/>
    </location>
</feature>
<keyword evidence="1" id="KW-0472">Membrane</keyword>
<organism evidence="3">
    <name type="scientific">Odontella aurita</name>
    <dbReference type="NCBI Taxonomy" id="265563"/>
    <lineage>
        <taxon>Eukaryota</taxon>
        <taxon>Sar</taxon>
        <taxon>Stramenopiles</taxon>
        <taxon>Ochrophyta</taxon>
        <taxon>Bacillariophyta</taxon>
        <taxon>Mediophyceae</taxon>
        <taxon>Biddulphiophycidae</taxon>
        <taxon>Eupodiscales</taxon>
        <taxon>Odontellaceae</taxon>
        <taxon>Odontella</taxon>
    </lineage>
</organism>
<accession>A0A7S4IXI1</accession>
<evidence type="ECO:0000256" key="2">
    <source>
        <dbReference type="SAM" id="SignalP"/>
    </source>
</evidence>
<feature type="transmembrane region" description="Helical" evidence="1">
    <location>
        <begin position="89"/>
        <end position="106"/>
    </location>
</feature>
<proteinExistence type="predicted"/>
<dbReference type="AlphaFoldDB" id="A0A7S4IXI1"/>
<keyword evidence="1" id="KW-1133">Transmembrane helix</keyword>
<dbReference type="EMBL" id="HBKQ01024585">
    <property type="protein sequence ID" value="CAE2242640.1"/>
    <property type="molecule type" value="Transcribed_RNA"/>
</dbReference>
<reference evidence="3" key="1">
    <citation type="submission" date="2021-01" db="EMBL/GenBank/DDBJ databases">
        <authorList>
            <person name="Corre E."/>
            <person name="Pelletier E."/>
            <person name="Niang G."/>
            <person name="Scheremetjew M."/>
            <person name="Finn R."/>
            <person name="Kale V."/>
            <person name="Holt S."/>
            <person name="Cochrane G."/>
            <person name="Meng A."/>
            <person name="Brown T."/>
            <person name="Cohen L."/>
        </authorList>
    </citation>
    <scope>NUCLEOTIDE SEQUENCE</scope>
    <source>
        <strain evidence="3">Isolate 1302-5</strain>
    </source>
</reference>
<sequence>MPTMSVATSLLVLLLCSNKASTTVSAFGARHSTLGLAASSRCAPTWNYQWNERRLPSPATRVSMATDKGGSNDFNSDDLVTKRRKRVDIGYAASAISWGVVSAVIFSRAVRSTANGSATAASLGVAGSLLSRRLFAMVLSYIERGAAVHDRLGSDTYRRMNVALLGHSVLGLAASAVLHSSSASVTRLVALVAAASFLTAVPAFKGWWYGVRGWDTAKKGGAAAMTSDLVKIAKDSLAGCFKCSNFKALLYLAVTWFAMSFKLTELYKIGQFAFGNGERIGTAVASSIIRFSDFSLLSCVSYTLKDAADRGRLEGTTFIELNLASAVIFIALAANLATAGIGIRLVSAAVGASAFTAGNGFVSIWKKNKK</sequence>
<keyword evidence="2" id="KW-0732">Signal</keyword>
<feature type="transmembrane region" description="Helical" evidence="1">
    <location>
        <begin position="118"/>
        <end position="142"/>
    </location>
</feature>
<protein>
    <recommendedName>
        <fullName evidence="4">Solute carrier family 40 protein</fullName>
    </recommendedName>
</protein>
<feature type="chain" id="PRO_5031074599" description="Solute carrier family 40 protein" evidence="2">
    <location>
        <begin position="23"/>
        <end position="370"/>
    </location>
</feature>
<keyword evidence="1" id="KW-0812">Transmembrane</keyword>
<feature type="transmembrane region" description="Helical" evidence="1">
    <location>
        <begin position="343"/>
        <end position="365"/>
    </location>
</feature>
<feature type="transmembrane region" description="Helical" evidence="1">
    <location>
        <begin position="318"/>
        <end position="337"/>
    </location>
</feature>
<evidence type="ECO:0008006" key="4">
    <source>
        <dbReference type="Google" id="ProtNLM"/>
    </source>
</evidence>
<gene>
    <name evidence="3" type="ORF">OAUR00152_LOCUS16784</name>
</gene>
<name>A0A7S4IXI1_9STRA</name>
<evidence type="ECO:0000256" key="1">
    <source>
        <dbReference type="SAM" id="Phobius"/>
    </source>
</evidence>